<dbReference type="PANTHER" id="PTHR13239">
    <property type="entry name" value="PROTEIN REQUIRED FOR HYPHAL ANASTOMOSIS HAM-2"/>
    <property type="match status" value="1"/>
</dbReference>
<organism evidence="3 4">
    <name type="scientific">Thraustotheca clavata</name>
    <dbReference type="NCBI Taxonomy" id="74557"/>
    <lineage>
        <taxon>Eukaryota</taxon>
        <taxon>Sar</taxon>
        <taxon>Stramenopiles</taxon>
        <taxon>Oomycota</taxon>
        <taxon>Saprolegniomycetes</taxon>
        <taxon>Saprolegniales</taxon>
        <taxon>Achlyaceae</taxon>
        <taxon>Thraustotheca</taxon>
    </lineage>
</organism>
<evidence type="ECO:0000259" key="2">
    <source>
        <dbReference type="SMART" id="SM01293"/>
    </source>
</evidence>
<feature type="chain" id="PRO_5012980817" description="Far11/STRP C-terminal domain-containing protein" evidence="1">
    <location>
        <begin position="19"/>
        <end position="466"/>
    </location>
</feature>
<evidence type="ECO:0000256" key="1">
    <source>
        <dbReference type="SAM" id="SignalP"/>
    </source>
</evidence>
<protein>
    <recommendedName>
        <fullName evidence="2">Far11/STRP C-terminal domain-containing protein</fullName>
    </recommendedName>
</protein>
<reference evidence="3 4" key="1">
    <citation type="journal article" date="2014" name="Genome Biol. Evol.">
        <title>The secreted proteins of Achlya hypogyna and Thraustotheca clavata identify the ancestral oomycete secretome and reveal gene acquisitions by horizontal gene transfer.</title>
        <authorList>
            <person name="Misner I."/>
            <person name="Blouin N."/>
            <person name="Leonard G."/>
            <person name="Richards T.A."/>
            <person name="Lane C.E."/>
        </authorList>
    </citation>
    <scope>NUCLEOTIDE SEQUENCE [LARGE SCALE GENOMIC DNA]</scope>
    <source>
        <strain evidence="3 4">ATCC 34112</strain>
    </source>
</reference>
<keyword evidence="4" id="KW-1185">Reference proteome</keyword>
<dbReference type="PANTHER" id="PTHR13239:SF4">
    <property type="entry name" value="AT25231P"/>
    <property type="match status" value="1"/>
</dbReference>
<feature type="non-terminal residue" evidence="3">
    <location>
        <position position="1"/>
    </location>
</feature>
<dbReference type="GO" id="GO:0007010">
    <property type="term" value="P:cytoskeleton organization"/>
    <property type="evidence" value="ECO:0007669"/>
    <property type="project" value="TreeGrafter"/>
</dbReference>
<gene>
    <name evidence="3" type="ORF">THRCLA_02650</name>
</gene>
<dbReference type="InterPro" id="IPR040185">
    <property type="entry name" value="Far11/STRP"/>
</dbReference>
<name>A0A1W0A4F7_9STRA</name>
<keyword evidence="1" id="KW-0732">Signal</keyword>
<dbReference type="AlphaFoldDB" id="A0A1W0A4F7"/>
<feature type="domain" description="Far11/STRP C-terminal" evidence="2">
    <location>
        <begin position="77"/>
        <end position="420"/>
    </location>
</feature>
<feature type="signal peptide" evidence="1">
    <location>
        <begin position="1"/>
        <end position="18"/>
    </location>
</feature>
<comment type="caution">
    <text evidence="3">The sequence shown here is derived from an EMBL/GenBank/DDBJ whole genome shotgun (WGS) entry which is preliminary data.</text>
</comment>
<dbReference type="SMART" id="SM01293">
    <property type="entry name" value="DUF3402"/>
    <property type="match status" value="1"/>
</dbReference>
<evidence type="ECO:0000313" key="4">
    <source>
        <dbReference type="Proteomes" id="UP000243217"/>
    </source>
</evidence>
<dbReference type="EMBL" id="JNBS01000491">
    <property type="protein sequence ID" value="OQS05176.1"/>
    <property type="molecule type" value="Genomic_DNA"/>
</dbReference>
<accession>A0A1W0A4F7</accession>
<dbReference type="GO" id="GO:0005829">
    <property type="term" value="C:cytosol"/>
    <property type="evidence" value="ECO:0007669"/>
    <property type="project" value="TreeGrafter"/>
</dbReference>
<dbReference type="Pfam" id="PF11882">
    <property type="entry name" value="DUF3402"/>
    <property type="match status" value="1"/>
</dbReference>
<proteinExistence type="predicted"/>
<dbReference type="OrthoDB" id="18234at2759"/>
<evidence type="ECO:0000313" key="3">
    <source>
        <dbReference type="EMBL" id="OQS05176.1"/>
    </source>
</evidence>
<dbReference type="STRING" id="74557.A0A1W0A4F7"/>
<dbReference type="Proteomes" id="UP000243217">
    <property type="component" value="Unassembled WGS sequence"/>
</dbReference>
<sequence length="466" mass="53521">PLKRFMLLIYSWTTRVLGDLPRLTQRKNERRIFHQLGIDIPTKPQCKSIKKPIVLPITEPPSDPLYVAKFKAQANRDRIYNKYIHKPHYDLPMEKSENDTPTLDQEWSDRIETMYRTMLLPNAKDYMGLFASVMTAATNPDKRAFSKRSSAGGDSSYDSQMVSPEEQAYLAYILREKVILMDVTSLTLLTILKHARSSHFYKGEYLASNVVDAGILATLTKFMNRDFATYVQVRNNEDNSLRVEGLPNGTKKATIIVPIDDTLVAEYALQQTRCLASVLRILQRLTKRKPSLIKSTLCRSQSLVWIKRILNLKEPMTRLYALKLVKSQARYLGHQWTRKFTCVPLLTEVYLYVRPELEDDWLRSEDDDTSVTSAPKPIENLLAGEVQSYHNRNYWDRLKPTNTANVTVAVQGMMDLEQETLDVEGGSCRKLLNELQLDAAACQQYEKWLDIQGLVADKEATMPIVF</sequence>
<dbReference type="InterPro" id="IPR021819">
    <property type="entry name" value="Far11/STRP_C"/>
</dbReference>